<dbReference type="EC" id="2.7.7.7" evidence="1"/>
<keyword evidence="1" id="KW-0548">Nucleotidyltransferase</keyword>
<dbReference type="RefSeq" id="WP_251779712.1">
    <property type="nucleotide sequence ID" value="NZ_JAMKFE010000010.1"/>
</dbReference>
<dbReference type="Proteomes" id="UP001165541">
    <property type="component" value="Unassembled WGS sequence"/>
</dbReference>
<dbReference type="PANTHER" id="PTHR11669">
    <property type="entry name" value="REPLICATION FACTOR C / DNA POLYMERASE III GAMMA-TAU SUBUNIT"/>
    <property type="match status" value="1"/>
</dbReference>
<evidence type="ECO:0000313" key="1">
    <source>
        <dbReference type="EMBL" id="MCM5681234.1"/>
    </source>
</evidence>
<dbReference type="GO" id="GO:0003887">
    <property type="term" value="F:DNA-directed DNA polymerase activity"/>
    <property type="evidence" value="ECO:0007669"/>
    <property type="project" value="UniProtKB-EC"/>
</dbReference>
<dbReference type="EMBL" id="JAMKFE010000010">
    <property type="protein sequence ID" value="MCM5681234.1"/>
    <property type="molecule type" value="Genomic_DNA"/>
</dbReference>
<dbReference type="InterPro" id="IPR027417">
    <property type="entry name" value="P-loop_NTPase"/>
</dbReference>
<dbReference type="Gene3D" id="3.40.50.300">
    <property type="entry name" value="P-loop containing nucleotide triphosphate hydrolases"/>
    <property type="match status" value="1"/>
</dbReference>
<sequence>MSFSLPYPWLEATLRGLLATHRGHAVLLAGPQGVGQFELALALAQAWLCESDAPAPPCGVCTSCGLVRSHTHPDLVVLLPEALQEELGWGSAEAESEAKASKAKPSREIKVDALRRVVEFAQQTSSRGVAKVVLVHPAERMNAISANTLLKTLEEPPGQARFVLSTEAIDALLPTIRSRCQHLRLSPPEAGTALQWLQAQGMPNADVLLAAAGGQPVTALQLKQQGLDAAAWLQLPERLVKGEVAALAGWPVPRAVDALQKVCHDAMCVAGGAPPRYFSSEGFRSMRASIDDLAAWSRELRRVARHEEHPWNAGLLLESLVSQARRALHSATYE</sequence>
<organism evidence="1 2">
    <name type="scientific">Caldimonas mangrovi</name>
    <dbReference type="NCBI Taxonomy" id="2944811"/>
    <lineage>
        <taxon>Bacteria</taxon>
        <taxon>Pseudomonadati</taxon>
        <taxon>Pseudomonadota</taxon>
        <taxon>Betaproteobacteria</taxon>
        <taxon>Burkholderiales</taxon>
        <taxon>Sphaerotilaceae</taxon>
        <taxon>Caldimonas</taxon>
    </lineage>
</organism>
<dbReference type="InterPro" id="IPR004622">
    <property type="entry name" value="DNA_pol_HolB"/>
</dbReference>
<dbReference type="Pfam" id="PF13177">
    <property type="entry name" value="DNA_pol3_delta2"/>
    <property type="match status" value="1"/>
</dbReference>
<dbReference type="PANTHER" id="PTHR11669:SF8">
    <property type="entry name" value="DNA POLYMERASE III SUBUNIT DELTA"/>
    <property type="match status" value="1"/>
</dbReference>
<keyword evidence="2" id="KW-1185">Reference proteome</keyword>
<proteinExistence type="predicted"/>
<protein>
    <submittedName>
        <fullName evidence="1">DNA polymerase III subunit delta</fullName>
        <ecNumber evidence="1">2.7.7.7</ecNumber>
    </submittedName>
</protein>
<name>A0ABT0YR83_9BURK</name>
<evidence type="ECO:0000313" key="2">
    <source>
        <dbReference type="Proteomes" id="UP001165541"/>
    </source>
</evidence>
<dbReference type="InterPro" id="IPR050238">
    <property type="entry name" value="DNA_Rep/Repair_Clamp_Loader"/>
</dbReference>
<reference evidence="1" key="1">
    <citation type="submission" date="2022-05" db="EMBL/GenBank/DDBJ databases">
        <title>Schlegelella sp. nov., isolated from mangrove soil.</title>
        <authorList>
            <person name="Liu Y."/>
            <person name="Ge X."/>
            <person name="Liu W."/>
        </authorList>
    </citation>
    <scope>NUCLEOTIDE SEQUENCE</scope>
    <source>
        <strain evidence="1">S2-27</strain>
    </source>
</reference>
<comment type="caution">
    <text evidence="1">The sequence shown here is derived from an EMBL/GenBank/DDBJ whole genome shotgun (WGS) entry which is preliminary data.</text>
</comment>
<dbReference type="NCBIfam" id="TIGR00678">
    <property type="entry name" value="holB"/>
    <property type="match status" value="1"/>
</dbReference>
<gene>
    <name evidence="1" type="primary">holB</name>
    <name evidence="1" type="ORF">M8A51_17030</name>
</gene>
<dbReference type="SUPFAM" id="SSF52540">
    <property type="entry name" value="P-loop containing nucleoside triphosphate hydrolases"/>
    <property type="match status" value="1"/>
</dbReference>
<keyword evidence="1" id="KW-0808">Transferase</keyword>
<accession>A0ABT0YR83</accession>